<dbReference type="InterPro" id="IPR052250">
    <property type="entry name" value="PDI_TMX3"/>
</dbReference>
<feature type="transmembrane region" description="Helical" evidence="5">
    <location>
        <begin position="325"/>
        <end position="346"/>
    </location>
</feature>
<dbReference type="STRING" id="64791.A0A151WUC8"/>
<dbReference type="PANTHER" id="PTHR46426:SF1">
    <property type="entry name" value="PROTEIN DISULFIDE-ISOMERASE TMX3"/>
    <property type="match status" value="1"/>
</dbReference>
<evidence type="ECO:0000313" key="7">
    <source>
        <dbReference type="EMBL" id="KYQ51542.1"/>
    </source>
</evidence>
<dbReference type="InterPro" id="IPR013766">
    <property type="entry name" value="Thioredoxin_domain"/>
</dbReference>
<feature type="domain" description="Thioredoxin" evidence="6">
    <location>
        <begin position="1"/>
        <end position="83"/>
    </location>
</feature>
<dbReference type="SUPFAM" id="SSF52833">
    <property type="entry name" value="Thioredoxin-like"/>
    <property type="match status" value="1"/>
</dbReference>
<dbReference type="Pfam" id="PF00085">
    <property type="entry name" value="Thioredoxin"/>
    <property type="match status" value="1"/>
</dbReference>
<evidence type="ECO:0000256" key="3">
    <source>
        <dbReference type="ARBA" id="ARBA00022989"/>
    </source>
</evidence>
<accession>A0A151WUC8</accession>
<keyword evidence="8" id="KW-1185">Reference proteome</keyword>
<name>A0A151WUC8_9HYME</name>
<dbReference type="PANTHER" id="PTHR46426">
    <property type="entry name" value="PROTEIN DISULFIDE-ISOMERASE TMX3"/>
    <property type="match status" value="1"/>
</dbReference>
<dbReference type="GO" id="GO:0016853">
    <property type="term" value="F:isomerase activity"/>
    <property type="evidence" value="ECO:0007669"/>
    <property type="project" value="UniProtKB-KW"/>
</dbReference>
<protein>
    <submittedName>
        <fullName evidence="7">Protein disulfide-isomerase TMX3</fullName>
    </submittedName>
</protein>
<evidence type="ECO:0000256" key="5">
    <source>
        <dbReference type="SAM" id="Phobius"/>
    </source>
</evidence>
<keyword evidence="7" id="KW-0413">Isomerase</keyword>
<dbReference type="AlphaFoldDB" id="A0A151WUC8"/>
<dbReference type="GO" id="GO:0005783">
    <property type="term" value="C:endoplasmic reticulum"/>
    <property type="evidence" value="ECO:0007669"/>
    <property type="project" value="TreeGrafter"/>
</dbReference>
<keyword evidence="3 5" id="KW-1133">Transmembrane helix</keyword>
<dbReference type="PROSITE" id="PS51352">
    <property type="entry name" value="THIOREDOXIN_2"/>
    <property type="match status" value="1"/>
</dbReference>
<dbReference type="InterPro" id="IPR036249">
    <property type="entry name" value="Thioredoxin-like_sf"/>
</dbReference>
<dbReference type="Proteomes" id="UP000075809">
    <property type="component" value="Unassembled WGS sequence"/>
</dbReference>
<gene>
    <name evidence="7" type="ORF">ALC60_09415</name>
</gene>
<proteinExistence type="predicted"/>
<evidence type="ECO:0000256" key="1">
    <source>
        <dbReference type="ARBA" id="ARBA00004167"/>
    </source>
</evidence>
<keyword evidence="4 5" id="KW-0472">Membrane</keyword>
<evidence type="ECO:0000256" key="2">
    <source>
        <dbReference type="ARBA" id="ARBA00022692"/>
    </source>
</evidence>
<dbReference type="Gene3D" id="3.40.30.10">
    <property type="entry name" value="Glutaredoxin"/>
    <property type="match status" value="1"/>
</dbReference>
<dbReference type="EMBL" id="KQ982730">
    <property type="protein sequence ID" value="KYQ51542.1"/>
    <property type="molecule type" value="Genomic_DNA"/>
</dbReference>
<organism evidence="7 8">
    <name type="scientific">Mycetomoellerius zeteki</name>
    <dbReference type="NCBI Taxonomy" id="64791"/>
    <lineage>
        <taxon>Eukaryota</taxon>
        <taxon>Metazoa</taxon>
        <taxon>Ecdysozoa</taxon>
        <taxon>Arthropoda</taxon>
        <taxon>Hexapoda</taxon>
        <taxon>Insecta</taxon>
        <taxon>Pterygota</taxon>
        <taxon>Neoptera</taxon>
        <taxon>Endopterygota</taxon>
        <taxon>Hymenoptera</taxon>
        <taxon>Apocrita</taxon>
        <taxon>Aculeata</taxon>
        <taxon>Formicoidea</taxon>
        <taxon>Formicidae</taxon>
        <taxon>Myrmicinae</taxon>
        <taxon>Mycetomoellerius</taxon>
    </lineage>
</organism>
<sequence length="369" mass="43004">MMYAPWCTHCKRLEPIWSHVAQHLHATPIRVGRVDCTRFASVTNTFKIKGFPTILFLKGDQKYVYEGDRTREEIVKFALRLSGPPVQEITKTQSFDIIKKEHDLYFLYVGNRAGALWVNFVNKHAPVDNVPALFVYKENLHYNFTGHNLSDTGQVNETLYKWVNAERFPTFPKVTRGNINQLFLTNKNLVLAVVEENQLEEVAPDMLKFKNMVESVIKTKRNKYHDHFQFGWIGSPNLVNSIAMMTLPIPSLLVINTTTNHHHIPEDEIEKLTPYIIEMFLEQIRNEIFMYFHQRYGGNNWLVRSYRKWFEMKTVLTSMWKGNPLLMMVLLGLPFGFLSLICYGICCPDLLDANDDEDENIGTHHMKND</sequence>
<keyword evidence="2 5" id="KW-0812">Transmembrane</keyword>
<evidence type="ECO:0000259" key="6">
    <source>
        <dbReference type="PROSITE" id="PS51352"/>
    </source>
</evidence>
<dbReference type="GO" id="GO:0016020">
    <property type="term" value="C:membrane"/>
    <property type="evidence" value="ECO:0007669"/>
    <property type="project" value="UniProtKB-SubCell"/>
</dbReference>
<comment type="subcellular location">
    <subcellularLocation>
        <location evidence="1">Membrane</location>
        <topology evidence="1">Single-pass membrane protein</topology>
    </subcellularLocation>
</comment>
<evidence type="ECO:0000256" key="4">
    <source>
        <dbReference type="ARBA" id="ARBA00023136"/>
    </source>
</evidence>
<evidence type="ECO:0000313" key="8">
    <source>
        <dbReference type="Proteomes" id="UP000075809"/>
    </source>
</evidence>
<reference evidence="7 8" key="1">
    <citation type="submission" date="2015-09" db="EMBL/GenBank/DDBJ databases">
        <title>Trachymyrmex zeteki WGS genome.</title>
        <authorList>
            <person name="Nygaard S."/>
            <person name="Hu H."/>
            <person name="Boomsma J."/>
            <person name="Zhang G."/>
        </authorList>
    </citation>
    <scope>NUCLEOTIDE SEQUENCE [LARGE SCALE GENOMIC DNA]</scope>
    <source>
        <strain evidence="7">Tzet28-1</strain>
        <tissue evidence="7">Whole body</tissue>
    </source>
</reference>